<dbReference type="PANTHER" id="PTHR43065:SF50">
    <property type="entry name" value="HISTIDINE KINASE"/>
    <property type="match status" value="1"/>
</dbReference>
<evidence type="ECO:0000313" key="11">
    <source>
        <dbReference type="Proteomes" id="UP001204953"/>
    </source>
</evidence>
<dbReference type="InterPro" id="IPR036097">
    <property type="entry name" value="HisK_dim/P_sf"/>
</dbReference>
<dbReference type="PROSITE" id="PS50109">
    <property type="entry name" value="HIS_KIN"/>
    <property type="match status" value="1"/>
</dbReference>
<comment type="caution">
    <text evidence="10">The sequence shown here is derived from an EMBL/GenBank/DDBJ whole genome shotgun (WGS) entry which is preliminary data.</text>
</comment>
<dbReference type="InterPro" id="IPR003594">
    <property type="entry name" value="HATPase_dom"/>
</dbReference>
<keyword evidence="5" id="KW-0902">Two-component regulatory system</keyword>
<dbReference type="Gene3D" id="1.10.287.130">
    <property type="match status" value="1"/>
</dbReference>
<gene>
    <name evidence="10" type="ORF">NJ959_03545</name>
</gene>
<keyword evidence="11" id="KW-1185">Reference proteome</keyword>
<accession>A0AAE3GNB9</accession>
<keyword evidence="4" id="KW-0808">Transferase</keyword>
<proteinExistence type="predicted"/>
<keyword evidence="3 6" id="KW-0597">Phosphoprotein</keyword>
<reference evidence="10" key="1">
    <citation type="submission" date="2022-06" db="EMBL/GenBank/DDBJ databases">
        <title>New cyanobacteria of genus Symplocastrum in benthos of Lake Baikal.</title>
        <authorList>
            <person name="Sorokovikova E."/>
            <person name="Tikhonova I."/>
            <person name="Krasnopeev A."/>
            <person name="Evseev P."/>
            <person name="Gladkikh A."/>
            <person name="Belykh O."/>
        </authorList>
    </citation>
    <scope>NUCLEOTIDE SEQUENCE</scope>
    <source>
        <strain evidence="10">BBK-W-15</strain>
    </source>
</reference>
<dbReference type="Proteomes" id="UP001204953">
    <property type="component" value="Unassembled WGS sequence"/>
</dbReference>
<comment type="catalytic activity">
    <reaction evidence="1">
        <text>ATP + protein L-histidine = ADP + protein N-phospho-L-histidine.</text>
        <dbReference type="EC" id="2.7.13.3"/>
    </reaction>
</comment>
<dbReference type="SMART" id="SM00387">
    <property type="entry name" value="HATPase_c"/>
    <property type="match status" value="1"/>
</dbReference>
<dbReference type="InterPro" id="IPR004358">
    <property type="entry name" value="Sig_transdc_His_kin-like_C"/>
</dbReference>
<dbReference type="PRINTS" id="PR00344">
    <property type="entry name" value="BCTRLSENSOR"/>
</dbReference>
<evidence type="ECO:0000259" key="9">
    <source>
        <dbReference type="PROSITE" id="PS50110"/>
    </source>
</evidence>
<dbReference type="InterPro" id="IPR001789">
    <property type="entry name" value="Sig_transdc_resp-reg_receiver"/>
</dbReference>
<dbReference type="Pfam" id="PF00072">
    <property type="entry name" value="Response_reg"/>
    <property type="match status" value="1"/>
</dbReference>
<evidence type="ECO:0000256" key="1">
    <source>
        <dbReference type="ARBA" id="ARBA00000085"/>
    </source>
</evidence>
<protein>
    <recommendedName>
        <fullName evidence="2">histidine kinase</fullName>
        <ecNumber evidence="2">2.7.13.3</ecNumber>
    </recommendedName>
</protein>
<evidence type="ECO:0000256" key="5">
    <source>
        <dbReference type="ARBA" id="ARBA00023012"/>
    </source>
</evidence>
<dbReference type="CDD" id="cd00082">
    <property type="entry name" value="HisKA"/>
    <property type="match status" value="1"/>
</dbReference>
<dbReference type="InterPro" id="IPR005467">
    <property type="entry name" value="His_kinase_dom"/>
</dbReference>
<dbReference type="SMART" id="SM00448">
    <property type="entry name" value="REC"/>
    <property type="match status" value="1"/>
</dbReference>
<feature type="coiled-coil region" evidence="7">
    <location>
        <begin position="130"/>
        <end position="157"/>
    </location>
</feature>
<sequence length="455" mass="51209">MNYQPDQCLKGNILIVDDTPDNLRLLSTMLYSKGYQVRKALSGKFALQGVEMAKPDLILLDINMPEMSGYEVCQHLKANPQTSDIPVIFLSALDQVSDKIEAFAVGGADYIIKPFQSEEVLARINNQLTLRSLQKQLKDQNALLQKEIEERKLAEDREREKACQLQLTIEQLKRTQSHLIQSEKMSGLGKMVAGVAHEINNPVNFIWGNLPPATKYAQDLIRLIQLYQETYPDSTLEISKLIEEIELDFLREDWPKLMRSMEVGAERIHQIVLSLRSFSRLNESDLKPVDIHEGIENTLLILQHRLKGTNDSPNIELIKDYGTVPNIICYASQLNQVFMNLLTNAIDALETQLSPRVITISTSLSQESTVKSENETSKFIVIRIADNGSGMSEEVRQHIFDPFFTTKPVGKGTGLGLSISYQIVVEKHQGKLTCISEPGKGTEMIIEIPVSGMKN</sequence>
<feature type="domain" description="Histidine kinase" evidence="8">
    <location>
        <begin position="194"/>
        <end position="452"/>
    </location>
</feature>
<dbReference type="Pfam" id="PF02518">
    <property type="entry name" value="HATPase_c"/>
    <property type="match status" value="1"/>
</dbReference>
<keyword evidence="4" id="KW-0418">Kinase</keyword>
<evidence type="ECO:0000256" key="6">
    <source>
        <dbReference type="PROSITE-ProRule" id="PRU00169"/>
    </source>
</evidence>
<dbReference type="EC" id="2.7.13.3" evidence="2"/>
<evidence type="ECO:0000256" key="4">
    <source>
        <dbReference type="ARBA" id="ARBA00022777"/>
    </source>
</evidence>
<evidence type="ECO:0000256" key="7">
    <source>
        <dbReference type="SAM" id="Coils"/>
    </source>
</evidence>
<dbReference type="InterPro" id="IPR011006">
    <property type="entry name" value="CheY-like_superfamily"/>
</dbReference>
<name>A0AAE3GNB9_9CYAN</name>
<dbReference type="PROSITE" id="PS50110">
    <property type="entry name" value="RESPONSE_REGULATORY"/>
    <property type="match status" value="1"/>
</dbReference>
<dbReference type="SUPFAM" id="SSF47384">
    <property type="entry name" value="Homodimeric domain of signal transducing histidine kinase"/>
    <property type="match status" value="1"/>
</dbReference>
<dbReference type="SUPFAM" id="SSF52172">
    <property type="entry name" value="CheY-like"/>
    <property type="match status" value="1"/>
</dbReference>
<evidence type="ECO:0000259" key="8">
    <source>
        <dbReference type="PROSITE" id="PS50109"/>
    </source>
</evidence>
<dbReference type="InterPro" id="IPR003661">
    <property type="entry name" value="HisK_dim/P_dom"/>
</dbReference>
<evidence type="ECO:0000256" key="2">
    <source>
        <dbReference type="ARBA" id="ARBA00012438"/>
    </source>
</evidence>
<feature type="modified residue" description="4-aspartylphosphate" evidence="6">
    <location>
        <position position="61"/>
    </location>
</feature>
<dbReference type="Gene3D" id="3.40.50.2300">
    <property type="match status" value="1"/>
</dbReference>
<evidence type="ECO:0000313" key="10">
    <source>
        <dbReference type="EMBL" id="MCP2727549.1"/>
    </source>
</evidence>
<keyword evidence="7" id="KW-0175">Coiled coil</keyword>
<dbReference type="RefSeq" id="WP_254010361.1">
    <property type="nucleotide sequence ID" value="NZ_JAMZMM010000018.1"/>
</dbReference>
<dbReference type="EMBL" id="JAMZMM010000018">
    <property type="protein sequence ID" value="MCP2727549.1"/>
    <property type="molecule type" value="Genomic_DNA"/>
</dbReference>
<dbReference type="AlphaFoldDB" id="A0AAE3GNB9"/>
<dbReference type="SUPFAM" id="SSF55874">
    <property type="entry name" value="ATPase domain of HSP90 chaperone/DNA topoisomerase II/histidine kinase"/>
    <property type="match status" value="1"/>
</dbReference>
<dbReference type="CDD" id="cd19920">
    <property type="entry name" value="REC_PA4781-like"/>
    <property type="match status" value="1"/>
</dbReference>
<dbReference type="Gene3D" id="3.30.565.10">
    <property type="entry name" value="Histidine kinase-like ATPase, C-terminal domain"/>
    <property type="match status" value="1"/>
</dbReference>
<feature type="domain" description="Response regulatory" evidence="9">
    <location>
        <begin position="12"/>
        <end position="128"/>
    </location>
</feature>
<dbReference type="InterPro" id="IPR036890">
    <property type="entry name" value="HATPase_C_sf"/>
</dbReference>
<organism evidence="10 11">
    <name type="scientific">Limnofasciculus baicalensis BBK-W-15</name>
    <dbReference type="NCBI Taxonomy" id="2699891"/>
    <lineage>
        <taxon>Bacteria</taxon>
        <taxon>Bacillati</taxon>
        <taxon>Cyanobacteriota</taxon>
        <taxon>Cyanophyceae</taxon>
        <taxon>Coleofasciculales</taxon>
        <taxon>Coleofasciculaceae</taxon>
        <taxon>Limnofasciculus</taxon>
        <taxon>Limnofasciculus baicalensis</taxon>
    </lineage>
</organism>
<evidence type="ECO:0000256" key="3">
    <source>
        <dbReference type="ARBA" id="ARBA00022553"/>
    </source>
</evidence>
<dbReference type="GO" id="GO:0000155">
    <property type="term" value="F:phosphorelay sensor kinase activity"/>
    <property type="evidence" value="ECO:0007669"/>
    <property type="project" value="InterPro"/>
</dbReference>
<dbReference type="PANTHER" id="PTHR43065">
    <property type="entry name" value="SENSOR HISTIDINE KINASE"/>
    <property type="match status" value="1"/>
</dbReference>